<evidence type="ECO:0000256" key="13">
    <source>
        <dbReference type="SAM" id="MobiDB-lite"/>
    </source>
</evidence>
<dbReference type="PANTHER" id="PTHR13190">
    <property type="entry name" value="AUTOPHAGY-RELATED 2, ISOFORM A"/>
    <property type="match status" value="1"/>
</dbReference>
<keyword evidence="6" id="KW-0256">Endoplasmic reticulum</keyword>
<dbReference type="InterPro" id="IPR026849">
    <property type="entry name" value="ATG2"/>
</dbReference>
<keyword evidence="8" id="KW-0445">Lipid transport</keyword>
<feature type="region of interest" description="Disordered" evidence="13">
    <location>
        <begin position="343"/>
        <end position="363"/>
    </location>
</feature>
<evidence type="ECO:0000256" key="1">
    <source>
        <dbReference type="ARBA" id="ARBA00004406"/>
    </source>
</evidence>
<proteinExistence type="inferred from homology"/>
<gene>
    <name evidence="14" type="ORF">BT96DRAFT_953466</name>
</gene>
<feature type="region of interest" description="Disordered" evidence="13">
    <location>
        <begin position="709"/>
        <end position="744"/>
    </location>
</feature>
<comment type="subcellular location">
    <subcellularLocation>
        <location evidence="1">Endoplasmic reticulum membrane</location>
        <topology evidence="1">Peripheral membrane protein</topology>
    </subcellularLocation>
    <subcellularLocation>
        <location evidence="2">Preautophagosomal structure membrane</location>
        <topology evidence="2">Peripheral membrane protein</topology>
    </subcellularLocation>
</comment>
<evidence type="ECO:0000256" key="8">
    <source>
        <dbReference type="ARBA" id="ARBA00023055"/>
    </source>
</evidence>
<dbReference type="GO" id="GO:0000422">
    <property type="term" value="P:autophagy of mitochondrion"/>
    <property type="evidence" value="ECO:0007669"/>
    <property type="project" value="TreeGrafter"/>
</dbReference>
<feature type="region of interest" description="Disordered" evidence="13">
    <location>
        <begin position="1283"/>
        <end position="1312"/>
    </location>
</feature>
<evidence type="ECO:0000256" key="6">
    <source>
        <dbReference type="ARBA" id="ARBA00022824"/>
    </source>
</evidence>
<dbReference type="GO" id="GO:0005789">
    <property type="term" value="C:endoplasmic reticulum membrane"/>
    <property type="evidence" value="ECO:0007669"/>
    <property type="project" value="UniProtKB-SubCell"/>
</dbReference>
<dbReference type="GO" id="GO:0061723">
    <property type="term" value="P:glycophagy"/>
    <property type="evidence" value="ECO:0007669"/>
    <property type="project" value="TreeGrafter"/>
</dbReference>
<feature type="compositionally biased region" description="Low complexity" evidence="13">
    <location>
        <begin position="285"/>
        <end position="311"/>
    </location>
</feature>
<dbReference type="EMBL" id="ML769387">
    <property type="protein sequence ID" value="KAE9409647.1"/>
    <property type="molecule type" value="Genomic_DNA"/>
</dbReference>
<dbReference type="GO" id="GO:0006869">
    <property type="term" value="P:lipid transport"/>
    <property type="evidence" value="ECO:0007669"/>
    <property type="project" value="UniProtKB-KW"/>
</dbReference>
<reference evidence="14" key="1">
    <citation type="journal article" date="2019" name="Environ. Microbiol.">
        <title>Fungal ecological strategies reflected in gene transcription - a case study of two litter decomposers.</title>
        <authorList>
            <person name="Barbi F."/>
            <person name="Kohler A."/>
            <person name="Barry K."/>
            <person name="Baskaran P."/>
            <person name="Daum C."/>
            <person name="Fauchery L."/>
            <person name="Ihrmark K."/>
            <person name="Kuo A."/>
            <person name="LaButti K."/>
            <person name="Lipzen A."/>
            <person name="Morin E."/>
            <person name="Grigoriev I.V."/>
            <person name="Henrissat B."/>
            <person name="Lindahl B."/>
            <person name="Martin F."/>
        </authorList>
    </citation>
    <scope>NUCLEOTIDE SEQUENCE</scope>
    <source>
        <strain evidence="14">JB14</strain>
    </source>
</reference>
<evidence type="ECO:0000256" key="7">
    <source>
        <dbReference type="ARBA" id="ARBA00023006"/>
    </source>
</evidence>
<evidence type="ECO:0000256" key="3">
    <source>
        <dbReference type="ARBA" id="ARBA00009714"/>
    </source>
</evidence>
<dbReference type="GO" id="GO:0000045">
    <property type="term" value="P:autophagosome assembly"/>
    <property type="evidence" value="ECO:0007669"/>
    <property type="project" value="TreeGrafter"/>
</dbReference>
<dbReference type="GO" id="GO:0032266">
    <property type="term" value="F:phosphatidylinositol-3-phosphate binding"/>
    <property type="evidence" value="ECO:0007669"/>
    <property type="project" value="TreeGrafter"/>
</dbReference>
<protein>
    <recommendedName>
        <fullName evidence="4">Autophagy-related protein 2</fullName>
    </recommendedName>
</protein>
<dbReference type="Pfam" id="PF13329">
    <property type="entry name" value="ATG2_CAD"/>
    <property type="match status" value="1"/>
</dbReference>
<feature type="region of interest" description="Disordered" evidence="13">
    <location>
        <begin position="434"/>
        <end position="457"/>
    </location>
</feature>
<keyword evidence="7" id="KW-0072">Autophagy</keyword>
<evidence type="ECO:0000256" key="5">
    <source>
        <dbReference type="ARBA" id="ARBA00022448"/>
    </source>
</evidence>
<feature type="compositionally biased region" description="Low complexity" evidence="13">
    <location>
        <begin position="353"/>
        <end position="362"/>
    </location>
</feature>
<comment type="catalytic activity">
    <reaction evidence="11">
        <text>a 1,2-diacyl-sn-glycero-3-phosphoethanolamine(in) = a 1,2-diacyl-sn-glycero-3-phosphoethanolamine(out)</text>
        <dbReference type="Rhea" id="RHEA:38895"/>
        <dbReference type="ChEBI" id="CHEBI:64612"/>
    </reaction>
</comment>
<evidence type="ECO:0000256" key="12">
    <source>
        <dbReference type="ARBA" id="ARBA00024631"/>
    </source>
</evidence>
<evidence type="ECO:0000313" key="14">
    <source>
        <dbReference type="EMBL" id="KAE9409647.1"/>
    </source>
</evidence>
<accession>A0A6A4ILC1</accession>
<dbReference type="GO" id="GO:0061709">
    <property type="term" value="P:reticulophagy"/>
    <property type="evidence" value="ECO:0007669"/>
    <property type="project" value="TreeGrafter"/>
</dbReference>
<dbReference type="GO" id="GO:0034045">
    <property type="term" value="C:phagophore assembly site membrane"/>
    <property type="evidence" value="ECO:0007669"/>
    <property type="project" value="UniProtKB-SubCell"/>
</dbReference>
<feature type="compositionally biased region" description="Polar residues" evidence="13">
    <location>
        <begin position="936"/>
        <end position="945"/>
    </location>
</feature>
<evidence type="ECO:0000256" key="11">
    <source>
        <dbReference type="ARBA" id="ARBA00024615"/>
    </source>
</evidence>
<feature type="region of interest" description="Disordered" evidence="13">
    <location>
        <begin position="936"/>
        <end position="958"/>
    </location>
</feature>
<keyword evidence="9" id="KW-0472">Membrane</keyword>
<name>A0A6A4ILC1_9AGAR</name>
<evidence type="ECO:0000256" key="2">
    <source>
        <dbReference type="ARBA" id="ARBA00004623"/>
    </source>
</evidence>
<feature type="region of interest" description="Disordered" evidence="13">
    <location>
        <begin position="614"/>
        <end position="640"/>
    </location>
</feature>
<dbReference type="PANTHER" id="PTHR13190:SF1">
    <property type="entry name" value="AUTOPHAGY-RELATED 2, ISOFORM A"/>
    <property type="match status" value="1"/>
</dbReference>
<dbReference type="GO" id="GO:0034727">
    <property type="term" value="P:piecemeal microautophagy of the nucleus"/>
    <property type="evidence" value="ECO:0007669"/>
    <property type="project" value="TreeGrafter"/>
</dbReference>
<evidence type="ECO:0000256" key="9">
    <source>
        <dbReference type="ARBA" id="ARBA00023136"/>
    </source>
</evidence>
<comment type="catalytic activity">
    <reaction evidence="12">
        <text>a 1,2-diacyl-sn-glycero-3-phosphocholine(in) = a 1,2-diacyl-sn-glycero-3-phosphocholine(out)</text>
        <dbReference type="Rhea" id="RHEA:38571"/>
        <dbReference type="ChEBI" id="CHEBI:57643"/>
    </reaction>
</comment>
<evidence type="ECO:0000313" key="15">
    <source>
        <dbReference type="Proteomes" id="UP000799118"/>
    </source>
</evidence>
<comment type="catalytic activity">
    <reaction evidence="10">
        <text>a 1,2-diacyl-sn-glycero-3-phospho-L-serine(in) = a 1,2-diacyl-sn-glycero-3-phospho-L-serine(out)</text>
        <dbReference type="Rhea" id="RHEA:38663"/>
        <dbReference type="ChEBI" id="CHEBI:57262"/>
    </reaction>
</comment>
<evidence type="ECO:0000256" key="10">
    <source>
        <dbReference type="ARBA" id="ARBA00024479"/>
    </source>
</evidence>
<dbReference type="Proteomes" id="UP000799118">
    <property type="component" value="Unassembled WGS sequence"/>
</dbReference>
<organism evidence="14 15">
    <name type="scientific">Gymnopus androsaceus JB14</name>
    <dbReference type="NCBI Taxonomy" id="1447944"/>
    <lineage>
        <taxon>Eukaryota</taxon>
        <taxon>Fungi</taxon>
        <taxon>Dikarya</taxon>
        <taxon>Basidiomycota</taxon>
        <taxon>Agaricomycotina</taxon>
        <taxon>Agaricomycetes</taxon>
        <taxon>Agaricomycetidae</taxon>
        <taxon>Agaricales</taxon>
        <taxon>Marasmiineae</taxon>
        <taxon>Omphalotaceae</taxon>
        <taxon>Gymnopus</taxon>
    </lineage>
</organism>
<sequence>MSWFPSWLPSLPSINYFTVPSGIQRRFISFILKRSLGHFLKPGQLDVEQIDSQIGSGYVQVNDLQLDSNAINDILLKSGLPLELVDGSLASVKARIPLPNPLTSTLGFSLSSLHLTLRVVPVEKSPNNANINLSDSVASYAESFIQDELTPREEASLRESFREDLSASLHHESDDENVPGGLNPFRDLSEVEEMADLDPDGVSLFATLIERLLAKFEFDAVDTKVTILDPQSSSLTLSIADISYRTEMPPNADSVDSSERDGESRTVSVSGVTLSACDLQPVYPESPTTPAGPSSSRSPSITPRSPSPSSSSDEEAQWAMSQSLAFLPPRPISPASSVASSMYQSAISEHEPSSPQTTEEPPVIASGITSSKAELGQRDEIRSEVFLSFGTDPIVIKLTTPAVHGRPMSLEQLHFCAIRPWHIRSFVRLADNLTSGHSSTSSAPPPSSSSPSSPGAGKQLSLNVKAVVVLLLPSSTATVLSQPALERYFTRPRLPPSLPEGYVRLLLDSISATASITTVGSRILRPETGQSALTSTVAFSLSLSELSMFASRAAAGDSESLAFPLLITDPLLNTHYTSEHMHPNTTSPGVEFPVLPIFDVMDWTDEAQVQGMKVSTWRTKQKQSKASHTTLGSETGHGETAAPAVLVKGERQSLESPGHKTKLLKNNLVVDLAPLQFFIDLRYLLSDEGTSRYLDEVLSALKNSDVEKVKTDMDGSDTDEREGDTPPATPRVTGYRDAAKEREQERRRLENIVLRDLDLDLDYRQEVPASKETRHVKRPTSHPTTNEGPNIVVKFPFIRTNVRCSSIRGRPSHSGAVVLDVQGLTLMKGQTPAPRKTASFEPQLAAQQLVIASSPAGSPKAAAVVSLGPLQDDNEADDIPSHQPLLPRIVVSQSQKGSHSTLAINLFLPSVFVNMTKESLDALQYWADDASQLAQKSSEYSGSDNGTEKAPSRDSSMIGSRYFAKSRTGSGNTSVASGSREVKTDVVVKTVVAEAFCRISLPRQTEQPITIRPFDIIASDIEVSVQVKPEGRVRGFSSVHRSVMANKPPFRMKPLTVNDHTSEGNFNTLVSLTKAPHHPSTTPQATIYFGIVPETMAKESRIRLHLCGFTYHFFPDISWISALTVFASAPPGAFETVVPSERTKMSLNIVDGSVRVLAPTHPGALLFHIGDLEFSTNLIGDSPELEFMLKIHSAALLAIDDLAEFHPTSSSVEGFLFWKKRGFALLAEITDLALNFRALKSAKTPDTRVVIPHLGLRLHLCADTMSAIGLFISDLVAAFNPPLEHQPPKRKRKPMVISEQRQNPGGIISRPAPDMIFDDLPRNLDYLDESFGAAGGLRELRDEDLDEFDDDEEVFPISSRDDDFDGVVSRVGGETIRMLRPEGLQIVDNHFDNLPPITENSPTDMGDTLLCVQVHSTDINVFLYDGYDWENTRKTIENEVKEMRKRLAKIRQLVAKGQTQQSPGEETSALLFNSVYIGLKQDVDEFDPTALIAAIDEELKEDVDTTTESSWQSLPVPSVPKPSVPTTRLNGKRLVRAKSPSIEFRIAGLNADFSQYCPEDPLVSRVFATVTDLEILDHIKTSTWKKFLTALRSDSRGNTRETDSNMVKIELRTIRPVPNDPSEEARLKAKVLPLRLHVDQDALDFMKKFFSFTDPNNHPLLPTPTTGFISIFPVDLKLDYKPRRVDYRALKEGKTIELMNFFHFDGAEMTLRHITLSGITGWPRLGELLNDLWTPDVKATQLVDVISGVAPIRSIVNVGSGIADLVLLPIAQYKKDGRIVHGVQKGTTSFVKSTAIEAIKLGAKLATGTQVILEQAEGVLGGSSDEDENALDLISKYADQPVNVKEGVQSAYKSLQRNFNSAAQTILAVPMEVYERSGNEGPVRSVIRAVPIAVLKPMIGASEAVSKTLLGLHNTLDPNLRHENDAKYKHR</sequence>
<dbReference type="OrthoDB" id="18982at2759"/>
<comment type="similarity">
    <text evidence="3">Belongs to the ATG2 family.</text>
</comment>
<keyword evidence="15" id="KW-1185">Reference proteome</keyword>
<evidence type="ECO:0000256" key="4">
    <source>
        <dbReference type="ARBA" id="ARBA00018070"/>
    </source>
</evidence>
<feature type="region of interest" description="Disordered" evidence="13">
    <location>
        <begin position="247"/>
        <end position="319"/>
    </location>
</feature>
<keyword evidence="5" id="KW-0813">Transport</keyword>
<dbReference type="GO" id="GO:0043495">
    <property type="term" value="F:protein-membrane adaptor activity"/>
    <property type="evidence" value="ECO:0007669"/>
    <property type="project" value="TreeGrafter"/>
</dbReference>
<dbReference type="GO" id="GO:0061908">
    <property type="term" value="C:phagophore"/>
    <property type="evidence" value="ECO:0007669"/>
    <property type="project" value="TreeGrafter"/>
</dbReference>